<protein>
    <submittedName>
        <fullName evidence="2">Uncharacterized protein</fullName>
    </submittedName>
</protein>
<name>A0A7R8W479_9CRUS</name>
<accession>A0A7R8W479</accession>
<sequence>MICRFGVYNALYPISSQELLHPTMDGTKASTLSPGGELHGSSDEKGRETDDDDGGELRGESSFSFLSLVLLRRLVGSPRSEERESGGCIALAPSADDYTL</sequence>
<evidence type="ECO:0000313" key="2">
    <source>
        <dbReference type="EMBL" id="CAD7222275.1"/>
    </source>
</evidence>
<dbReference type="EMBL" id="OB660041">
    <property type="protein sequence ID" value="CAD7222275.1"/>
    <property type="molecule type" value="Genomic_DNA"/>
</dbReference>
<reference evidence="2" key="1">
    <citation type="submission" date="2020-11" db="EMBL/GenBank/DDBJ databases">
        <authorList>
            <person name="Tran Van P."/>
        </authorList>
    </citation>
    <scope>NUCLEOTIDE SEQUENCE</scope>
</reference>
<gene>
    <name evidence="2" type="ORF">CTOB1V02_LOCUS287</name>
</gene>
<evidence type="ECO:0000256" key="1">
    <source>
        <dbReference type="SAM" id="MobiDB-lite"/>
    </source>
</evidence>
<organism evidence="2">
    <name type="scientific">Cyprideis torosa</name>
    <dbReference type="NCBI Taxonomy" id="163714"/>
    <lineage>
        <taxon>Eukaryota</taxon>
        <taxon>Metazoa</taxon>
        <taxon>Ecdysozoa</taxon>
        <taxon>Arthropoda</taxon>
        <taxon>Crustacea</taxon>
        <taxon>Oligostraca</taxon>
        <taxon>Ostracoda</taxon>
        <taxon>Podocopa</taxon>
        <taxon>Podocopida</taxon>
        <taxon>Cytherocopina</taxon>
        <taxon>Cytheroidea</taxon>
        <taxon>Cytherideidae</taxon>
        <taxon>Cyprideis</taxon>
    </lineage>
</organism>
<feature type="region of interest" description="Disordered" evidence="1">
    <location>
        <begin position="24"/>
        <end position="58"/>
    </location>
</feature>
<dbReference type="AlphaFoldDB" id="A0A7R8W479"/>
<proteinExistence type="predicted"/>